<protein>
    <submittedName>
        <fullName evidence="2">Uncharacterized protein</fullName>
    </submittedName>
</protein>
<gene>
    <name evidence="2" type="ORF">NDES1114_LOCUS19699</name>
</gene>
<evidence type="ECO:0000313" key="2">
    <source>
        <dbReference type="EMBL" id="CAD9125631.1"/>
    </source>
</evidence>
<feature type="region of interest" description="Disordered" evidence="1">
    <location>
        <begin position="1"/>
        <end position="122"/>
    </location>
</feature>
<reference evidence="2" key="1">
    <citation type="submission" date="2021-01" db="EMBL/GenBank/DDBJ databases">
        <authorList>
            <person name="Corre E."/>
            <person name="Pelletier E."/>
            <person name="Niang G."/>
            <person name="Scheremetjew M."/>
            <person name="Finn R."/>
            <person name="Kale V."/>
            <person name="Holt S."/>
            <person name="Cochrane G."/>
            <person name="Meng A."/>
            <person name="Brown T."/>
            <person name="Cohen L."/>
        </authorList>
    </citation>
    <scope>NUCLEOTIDE SEQUENCE</scope>
    <source>
        <strain evidence="2">CCAP 1951/1</strain>
    </source>
</reference>
<organism evidence="2">
    <name type="scientific">Neobodo designis</name>
    <name type="common">Flagellated protozoan</name>
    <name type="synonym">Bodo designis</name>
    <dbReference type="NCBI Taxonomy" id="312471"/>
    <lineage>
        <taxon>Eukaryota</taxon>
        <taxon>Discoba</taxon>
        <taxon>Euglenozoa</taxon>
        <taxon>Kinetoplastea</taxon>
        <taxon>Metakinetoplastina</taxon>
        <taxon>Neobodonida</taxon>
        <taxon>Neobodo</taxon>
    </lineage>
</organism>
<feature type="compositionally biased region" description="Polar residues" evidence="1">
    <location>
        <begin position="1"/>
        <end position="10"/>
    </location>
</feature>
<evidence type="ECO:0000256" key="1">
    <source>
        <dbReference type="SAM" id="MobiDB-lite"/>
    </source>
</evidence>
<accession>A0A7S1M9I2</accession>
<name>A0A7S1M9I2_NEODS</name>
<dbReference type="AlphaFoldDB" id="A0A7S1M9I2"/>
<dbReference type="EMBL" id="HBGF01029666">
    <property type="protein sequence ID" value="CAD9125631.1"/>
    <property type="molecule type" value="Transcribed_RNA"/>
</dbReference>
<sequence length="122" mass="11770">MATEGTVTETETFKARADAAPAAASAHVSRGDTAAVAGLHVEEDDGAVEATRGNPASARGDGATGAKGPIDPAGEGAVGDATHAAAEQIAHTDTRRTAGALDTAGGQVGALPEVESNAKAPA</sequence>
<proteinExistence type="predicted"/>